<keyword evidence="1" id="KW-0472">Membrane</keyword>
<keyword evidence="1" id="KW-1133">Transmembrane helix</keyword>
<keyword evidence="1" id="KW-0812">Transmembrane</keyword>
<evidence type="ECO:0000256" key="1">
    <source>
        <dbReference type="SAM" id="Phobius"/>
    </source>
</evidence>
<dbReference type="EMBL" id="MN738963">
    <property type="protein sequence ID" value="QHT33319.1"/>
    <property type="molecule type" value="Genomic_DNA"/>
</dbReference>
<organism evidence="2">
    <name type="scientific">viral metagenome</name>
    <dbReference type="NCBI Taxonomy" id="1070528"/>
    <lineage>
        <taxon>unclassified sequences</taxon>
        <taxon>metagenomes</taxon>
        <taxon>organismal metagenomes</taxon>
    </lineage>
</organism>
<protein>
    <submittedName>
        <fullName evidence="2">Uncharacterized protein</fullName>
    </submittedName>
</protein>
<dbReference type="AlphaFoldDB" id="A0A6C0EYD4"/>
<reference evidence="2" key="1">
    <citation type="journal article" date="2020" name="Nature">
        <title>Giant virus diversity and host interactions through global metagenomics.</title>
        <authorList>
            <person name="Schulz F."/>
            <person name="Roux S."/>
            <person name="Paez-Espino D."/>
            <person name="Jungbluth S."/>
            <person name="Walsh D.A."/>
            <person name="Denef V.J."/>
            <person name="McMahon K.D."/>
            <person name="Konstantinidis K.T."/>
            <person name="Eloe-Fadrosh E.A."/>
            <person name="Kyrpides N.C."/>
            <person name="Woyke T."/>
        </authorList>
    </citation>
    <scope>NUCLEOTIDE SEQUENCE</scope>
    <source>
        <strain evidence="2">GVMAG-M-3300009161-34</strain>
    </source>
</reference>
<proteinExistence type="predicted"/>
<sequence length="573" mass="66398">MKLFMYYYYDMFLYYIIISIILCILVLHGINKVRYKFWMAQPIFYRYNLANWFKLNRVYNTERPGDTIYLNLLSNIVTHITDTNIPIIIDNVYINETERNVNYYEDIVGIINKYPYFNKQLNNGSKVSMLVDRKLTADKLKLNLMNHDYNAIVTMNKRLIYSTDISTSNVLSVDTVMGAIISFPYYCKFEMASAGKGRIFPIYYSAIYYDPIEIQDKQVIEMIQSHNCKIYDDWDRVLIRYNDYRSGCTDDCNEPSTQESDSINGGIKKGVKRQVRENMINSDNSKIENRNTNTNRNKNTNAYEDNGIQISKNKEKIYASIYKYTGASIPKIIVPFVIYHRFYIPISSQPSQDWNRIEYKFHPSIQLIKIGTQNVTILYEFLESCYEGLNMQTLTHKSYKYRIPFKCSILPSLRHIFHMIKTDLCSIYIMLQKNNDIRVGGDMTNVIAMYMFSNSNDTISKDISIDKRHITYLTTSIMYGSGGGGIAGSAGSAASADNNYATPSFVYGFINALKLEIKDRDAGCVAIDTLSHNKPLIDFLMVNTKPLMVEKNNLIFYNYICNTLPPEKVMIMN</sequence>
<feature type="transmembrane region" description="Helical" evidence="1">
    <location>
        <begin position="12"/>
        <end position="30"/>
    </location>
</feature>
<name>A0A6C0EYD4_9ZZZZ</name>
<evidence type="ECO:0000313" key="2">
    <source>
        <dbReference type="EMBL" id="QHT33319.1"/>
    </source>
</evidence>
<accession>A0A6C0EYD4</accession>